<dbReference type="EMBL" id="BMMT01000017">
    <property type="protein sequence ID" value="GGJ00486.1"/>
    <property type="molecule type" value="Genomic_DNA"/>
</dbReference>
<dbReference type="EMBL" id="BAAAHC010000003">
    <property type="protein sequence ID" value="GAA0506542.1"/>
    <property type="molecule type" value="Genomic_DNA"/>
</dbReference>
<feature type="region of interest" description="Disordered" evidence="1">
    <location>
        <begin position="1"/>
        <end position="21"/>
    </location>
</feature>
<gene>
    <name evidence="2" type="ORF">GCM10009545_05720</name>
    <name evidence="3" type="ORF">GCM10011581_42030</name>
</gene>
<evidence type="ECO:0000313" key="5">
    <source>
        <dbReference type="Proteomes" id="UP001500220"/>
    </source>
</evidence>
<reference evidence="2" key="4">
    <citation type="submission" date="2023-12" db="EMBL/GenBank/DDBJ databases">
        <authorList>
            <person name="Sun Q."/>
            <person name="Inoue M."/>
        </authorList>
    </citation>
    <scope>NUCLEOTIDE SEQUENCE</scope>
    <source>
        <strain evidence="2">JCM 10664</strain>
    </source>
</reference>
<sequence>MTPTSSVITPPGGAVTGDRSARSFGADIEPFLPRGADTASMSRWHRAYPAVLPPAATPTAAPLDRGRQQVPRAFSRALFSASVMVRPYLCLVPTHIDAYVQW</sequence>
<evidence type="ECO:0000256" key="1">
    <source>
        <dbReference type="SAM" id="MobiDB-lite"/>
    </source>
</evidence>
<evidence type="ECO:0000313" key="2">
    <source>
        <dbReference type="EMBL" id="GAA0506542.1"/>
    </source>
</evidence>
<dbReference type="Proteomes" id="UP000597989">
    <property type="component" value="Unassembled WGS sequence"/>
</dbReference>
<dbReference type="Proteomes" id="UP001500220">
    <property type="component" value="Unassembled WGS sequence"/>
</dbReference>
<keyword evidence="5" id="KW-1185">Reference proteome</keyword>
<accession>A0A917NHA6</accession>
<evidence type="ECO:0000313" key="4">
    <source>
        <dbReference type="Proteomes" id="UP000597989"/>
    </source>
</evidence>
<reference evidence="3" key="3">
    <citation type="submission" date="2020-09" db="EMBL/GenBank/DDBJ databases">
        <authorList>
            <person name="Sun Q."/>
            <person name="Zhou Y."/>
        </authorList>
    </citation>
    <scope>NUCLEOTIDE SEQUENCE</scope>
    <source>
        <strain evidence="3">CGMCC 4.7206</strain>
    </source>
</reference>
<comment type="caution">
    <text evidence="3">The sequence shown here is derived from an EMBL/GenBank/DDBJ whole genome shotgun (WGS) entry which is preliminary data.</text>
</comment>
<protein>
    <submittedName>
        <fullName evidence="3">Uncharacterized protein</fullName>
    </submittedName>
</protein>
<evidence type="ECO:0000313" key="3">
    <source>
        <dbReference type="EMBL" id="GGJ00486.1"/>
    </source>
</evidence>
<reference evidence="3 4" key="1">
    <citation type="journal article" date="2014" name="Int. J. Syst. Evol. Microbiol.">
        <title>Complete genome sequence of Corynebacterium casei LMG S-19264T (=DSM 44701T), isolated from a smear-ripened cheese.</title>
        <authorList>
            <consortium name="US DOE Joint Genome Institute (JGI-PGF)"/>
            <person name="Walter F."/>
            <person name="Albersmeier A."/>
            <person name="Kalinowski J."/>
            <person name="Ruckert C."/>
        </authorList>
    </citation>
    <scope>NUCLEOTIDE SEQUENCE [LARGE SCALE GENOMIC DNA]</scope>
    <source>
        <strain evidence="3 4">CGMCC 4.7206</strain>
    </source>
</reference>
<organism evidence="3 4">
    <name type="scientific">Saccharopolyspora thermophila</name>
    <dbReference type="NCBI Taxonomy" id="89367"/>
    <lineage>
        <taxon>Bacteria</taxon>
        <taxon>Bacillati</taxon>
        <taxon>Actinomycetota</taxon>
        <taxon>Actinomycetes</taxon>
        <taxon>Pseudonocardiales</taxon>
        <taxon>Pseudonocardiaceae</taxon>
        <taxon>Saccharopolyspora</taxon>
    </lineage>
</organism>
<name>A0A917NHA6_9PSEU</name>
<dbReference type="AlphaFoldDB" id="A0A917NHA6"/>
<reference evidence="2 5" key="2">
    <citation type="journal article" date="2019" name="Int. J. Syst. Evol. Microbiol.">
        <title>The Global Catalogue of Microorganisms (GCM) 10K type strain sequencing project: providing services to taxonomists for standard genome sequencing and annotation.</title>
        <authorList>
            <consortium name="The Broad Institute Genomics Platform"/>
            <consortium name="The Broad Institute Genome Sequencing Center for Infectious Disease"/>
            <person name="Wu L."/>
            <person name="Ma J."/>
        </authorList>
    </citation>
    <scope>NUCLEOTIDE SEQUENCE [LARGE SCALE GENOMIC DNA]</scope>
    <source>
        <strain evidence="2 5">JCM 10664</strain>
    </source>
</reference>
<proteinExistence type="predicted"/>